<dbReference type="EMBL" id="CAJGYO010000002">
    <property type="protein sequence ID" value="CAD6210627.1"/>
    <property type="molecule type" value="Genomic_DNA"/>
</dbReference>
<protein>
    <submittedName>
        <fullName evidence="2">Uncharacterized protein</fullName>
    </submittedName>
</protein>
<reference evidence="2" key="1">
    <citation type="submission" date="2020-10" db="EMBL/GenBank/DDBJ databases">
        <authorList>
            <person name="Han B."/>
            <person name="Lu T."/>
            <person name="Zhao Q."/>
            <person name="Huang X."/>
            <person name="Zhao Y."/>
        </authorList>
    </citation>
    <scope>NUCLEOTIDE SEQUENCE</scope>
</reference>
<dbReference type="Pfam" id="PF10712">
    <property type="entry name" value="NAD-GH"/>
    <property type="match status" value="1"/>
</dbReference>
<sequence length="112" mass="12012">MDGVVGVQSGLVHGRVADEPPGVGERDAGRREEVALVVGDDLAMVVSPHGHARVRRPQVDADRRPVASRCRHLHVLRCEARNRCRCRPRRPPGVGETPGVSAAPAREYGGIG</sequence>
<name>A0A811MPW8_9POAL</name>
<proteinExistence type="predicted"/>
<comment type="caution">
    <text evidence="2">The sequence shown here is derived from an EMBL/GenBank/DDBJ whole genome shotgun (WGS) entry which is preliminary data.</text>
</comment>
<dbReference type="AlphaFoldDB" id="A0A811MPW8"/>
<feature type="region of interest" description="Disordered" evidence="1">
    <location>
        <begin position="89"/>
        <end position="112"/>
    </location>
</feature>
<evidence type="ECO:0000313" key="2">
    <source>
        <dbReference type="EMBL" id="CAD6210627.1"/>
    </source>
</evidence>
<evidence type="ECO:0000313" key="3">
    <source>
        <dbReference type="Proteomes" id="UP000604825"/>
    </source>
</evidence>
<feature type="region of interest" description="Disordered" evidence="1">
    <location>
        <begin position="1"/>
        <end position="30"/>
    </location>
</feature>
<keyword evidence="3" id="KW-1185">Reference proteome</keyword>
<dbReference type="Proteomes" id="UP000604825">
    <property type="component" value="Unassembled WGS sequence"/>
</dbReference>
<organism evidence="2 3">
    <name type="scientific">Miscanthus lutarioriparius</name>
    <dbReference type="NCBI Taxonomy" id="422564"/>
    <lineage>
        <taxon>Eukaryota</taxon>
        <taxon>Viridiplantae</taxon>
        <taxon>Streptophyta</taxon>
        <taxon>Embryophyta</taxon>
        <taxon>Tracheophyta</taxon>
        <taxon>Spermatophyta</taxon>
        <taxon>Magnoliopsida</taxon>
        <taxon>Liliopsida</taxon>
        <taxon>Poales</taxon>
        <taxon>Poaceae</taxon>
        <taxon>PACMAD clade</taxon>
        <taxon>Panicoideae</taxon>
        <taxon>Andropogonodae</taxon>
        <taxon>Andropogoneae</taxon>
        <taxon>Saccharinae</taxon>
        <taxon>Miscanthus</taxon>
    </lineage>
</organism>
<evidence type="ECO:0000256" key="1">
    <source>
        <dbReference type="SAM" id="MobiDB-lite"/>
    </source>
</evidence>
<accession>A0A811MPW8</accession>
<gene>
    <name evidence="2" type="ORF">NCGR_LOCUS6684</name>
</gene>
<dbReference type="InterPro" id="IPR019651">
    <property type="entry name" value="Glutamate_DH_NAD-spec"/>
</dbReference>